<keyword evidence="6" id="KW-0812">Transmembrane</keyword>
<dbReference type="InterPro" id="IPR004358">
    <property type="entry name" value="Sig_transdc_His_kin-like_C"/>
</dbReference>
<keyword evidence="9" id="KW-0902">Two-component regulatory system</keyword>
<comment type="catalytic activity">
    <reaction evidence="1">
        <text>ATP + protein L-histidine = ADP + protein N-phospho-L-histidine.</text>
        <dbReference type="EC" id="2.7.13.3"/>
    </reaction>
</comment>
<evidence type="ECO:0000256" key="6">
    <source>
        <dbReference type="ARBA" id="ARBA00022692"/>
    </source>
</evidence>
<proteinExistence type="predicted"/>
<dbReference type="Pfam" id="PF00512">
    <property type="entry name" value="HisKA"/>
    <property type="match status" value="1"/>
</dbReference>
<dbReference type="CDD" id="cd00082">
    <property type="entry name" value="HisKA"/>
    <property type="match status" value="1"/>
</dbReference>
<dbReference type="PANTHER" id="PTHR45436">
    <property type="entry name" value="SENSOR HISTIDINE KINASE YKOH"/>
    <property type="match status" value="1"/>
</dbReference>
<dbReference type="Pfam" id="PF00672">
    <property type="entry name" value="HAMP"/>
    <property type="match status" value="1"/>
</dbReference>
<dbReference type="AlphaFoldDB" id="A0A2S6MX80"/>
<dbReference type="Gene3D" id="6.10.340.10">
    <property type="match status" value="1"/>
</dbReference>
<dbReference type="Proteomes" id="UP000239089">
    <property type="component" value="Unassembled WGS sequence"/>
</dbReference>
<evidence type="ECO:0000256" key="2">
    <source>
        <dbReference type="ARBA" id="ARBA00004141"/>
    </source>
</evidence>
<dbReference type="InterPro" id="IPR036890">
    <property type="entry name" value="HATPase_C_sf"/>
</dbReference>
<dbReference type="GO" id="GO:0005886">
    <property type="term" value="C:plasma membrane"/>
    <property type="evidence" value="ECO:0007669"/>
    <property type="project" value="TreeGrafter"/>
</dbReference>
<dbReference type="InterPro" id="IPR003661">
    <property type="entry name" value="HisK_dim/P_dom"/>
</dbReference>
<keyword evidence="8" id="KW-1133">Transmembrane helix</keyword>
<dbReference type="SUPFAM" id="SSF47384">
    <property type="entry name" value="Homodimeric domain of signal transducing histidine kinase"/>
    <property type="match status" value="1"/>
</dbReference>
<dbReference type="Pfam" id="PF02518">
    <property type="entry name" value="HATPase_c"/>
    <property type="match status" value="1"/>
</dbReference>
<dbReference type="PROSITE" id="PS50885">
    <property type="entry name" value="HAMP"/>
    <property type="match status" value="1"/>
</dbReference>
<dbReference type="SUPFAM" id="SSF55874">
    <property type="entry name" value="ATPase domain of HSP90 chaperone/DNA topoisomerase II/histidine kinase"/>
    <property type="match status" value="1"/>
</dbReference>
<dbReference type="InterPro" id="IPR050428">
    <property type="entry name" value="TCS_sensor_his_kinase"/>
</dbReference>
<accession>A0A2S6MX80</accession>
<dbReference type="InterPro" id="IPR005467">
    <property type="entry name" value="His_kinase_dom"/>
</dbReference>
<evidence type="ECO:0000256" key="3">
    <source>
        <dbReference type="ARBA" id="ARBA00012438"/>
    </source>
</evidence>
<dbReference type="OrthoDB" id="9815202at2"/>
<evidence type="ECO:0000256" key="7">
    <source>
        <dbReference type="ARBA" id="ARBA00022777"/>
    </source>
</evidence>
<dbReference type="Gene3D" id="3.30.565.10">
    <property type="entry name" value="Histidine kinase-like ATPase, C-terminal domain"/>
    <property type="match status" value="1"/>
</dbReference>
<dbReference type="PROSITE" id="PS50109">
    <property type="entry name" value="HIS_KIN"/>
    <property type="match status" value="1"/>
</dbReference>
<dbReference type="SMART" id="SM00388">
    <property type="entry name" value="HisKA"/>
    <property type="match status" value="1"/>
</dbReference>
<evidence type="ECO:0000313" key="11">
    <source>
        <dbReference type="EMBL" id="PPQ26966.1"/>
    </source>
</evidence>
<dbReference type="InterPro" id="IPR003660">
    <property type="entry name" value="HAMP_dom"/>
</dbReference>
<keyword evidence="12" id="KW-1185">Reference proteome</keyword>
<dbReference type="CDD" id="cd00075">
    <property type="entry name" value="HATPase"/>
    <property type="match status" value="1"/>
</dbReference>
<keyword evidence="5" id="KW-0808">Transferase</keyword>
<evidence type="ECO:0000256" key="10">
    <source>
        <dbReference type="ARBA" id="ARBA00023136"/>
    </source>
</evidence>
<dbReference type="EMBL" id="NHSJ01000129">
    <property type="protein sequence ID" value="PPQ26966.1"/>
    <property type="molecule type" value="Genomic_DNA"/>
</dbReference>
<dbReference type="Gene3D" id="1.10.287.130">
    <property type="match status" value="1"/>
</dbReference>
<dbReference type="PRINTS" id="PR00344">
    <property type="entry name" value="BCTRLSENSOR"/>
</dbReference>
<dbReference type="SUPFAM" id="SSF158472">
    <property type="entry name" value="HAMP domain-like"/>
    <property type="match status" value="1"/>
</dbReference>
<dbReference type="PANTHER" id="PTHR45436:SF15">
    <property type="entry name" value="SENSOR HISTIDINE KINASE CUSS"/>
    <property type="match status" value="1"/>
</dbReference>
<dbReference type="RefSeq" id="WP_104510113.1">
    <property type="nucleotide sequence ID" value="NZ_JACIGC010000012.1"/>
</dbReference>
<keyword evidence="7" id="KW-0418">Kinase</keyword>
<reference evidence="11 12" key="1">
    <citation type="journal article" date="2018" name="Arch. Microbiol.">
        <title>New insights into the metabolic potential of the phototrophic purple bacterium Rhodopila globiformis DSM 161(T) from its draft genome sequence and evidence for a vanadium-dependent nitrogenase.</title>
        <authorList>
            <person name="Imhoff J.F."/>
            <person name="Rahn T."/>
            <person name="Kunzel S."/>
            <person name="Neulinger S.C."/>
        </authorList>
    </citation>
    <scope>NUCLEOTIDE SEQUENCE [LARGE SCALE GENOMIC DNA]</scope>
    <source>
        <strain evidence="11 12">DSM 16996</strain>
    </source>
</reference>
<evidence type="ECO:0000256" key="4">
    <source>
        <dbReference type="ARBA" id="ARBA00022553"/>
    </source>
</evidence>
<sequence length="538" mass="57954">MQPNGAVKGGDSQGGMSLRAAMTVAALAAGIVATALALATFHDLWRAANYLARAERSYEQLSLVTRVEADVNALLLDESARAVLPEWTVLSDVAAPTIERTLARYLASIGQETELLTESLDEKRQSQEVLRAIELRDLFRAVQGDLGFMRNQLADSPQARDGRNFAARRIADGVVELRRRTADIVKHESDEVAAVNAEMEGLRGRFAVHACAALLFFLAGGLAATRLVDKGLARPLSALAGGARRLAEGDRAVQVAPAGLRELRELGRQFNVMAGRIVQQQSQLETANERLEATVRARTRELQAKTEQLADIDRNRRLFFAKVSHELRTPATVLLGEASLALRHRAPDVVILREALTHIRANGEAMRRRLEDMLMLAQSDEGRLVLRRAPFDLAGAAREAVNLAGAFAASSGVVLKSDGLAAAAPMEGDESWLRQALLALIDNAVKFSPHDGQVRVELAQGDELRLSVLDEGPGAPDEALGRLFDPYYQCEGGSLRGGSGLGLAVARWIAEQHGGGVAAINRPEGGLQVSLILPRKAA</sequence>
<gene>
    <name evidence="11" type="ORF">CCR94_21320</name>
</gene>
<evidence type="ECO:0000256" key="1">
    <source>
        <dbReference type="ARBA" id="ARBA00000085"/>
    </source>
</evidence>
<dbReference type="SMART" id="SM00387">
    <property type="entry name" value="HATPase_c"/>
    <property type="match status" value="1"/>
</dbReference>
<dbReference type="SMART" id="SM00304">
    <property type="entry name" value="HAMP"/>
    <property type="match status" value="1"/>
</dbReference>
<organism evidence="11 12">
    <name type="scientific">Rhodoblastus sphagnicola</name>
    <dbReference type="NCBI Taxonomy" id="333368"/>
    <lineage>
        <taxon>Bacteria</taxon>
        <taxon>Pseudomonadati</taxon>
        <taxon>Pseudomonadota</taxon>
        <taxon>Alphaproteobacteria</taxon>
        <taxon>Hyphomicrobiales</taxon>
        <taxon>Rhodoblastaceae</taxon>
        <taxon>Rhodoblastus</taxon>
    </lineage>
</organism>
<name>A0A2S6MX80_9HYPH</name>
<evidence type="ECO:0000313" key="12">
    <source>
        <dbReference type="Proteomes" id="UP000239089"/>
    </source>
</evidence>
<dbReference type="GO" id="GO:0000155">
    <property type="term" value="F:phosphorelay sensor kinase activity"/>
    <property type="evidence" value="ECO:0007669"/>
    <property type="project" value="InterPro"/>
</dbReference>
<dbReference type="EC" id="2.7.13.3" evidence="3"/>
<keyword evidence="10" id="KW-0472">Membrane</keyword>
<evidence type="ECO:0000256" key="8">
    <source>
        <dbReference type="ARBA" id="ARBA00022989"/>
    </source>
</evidence>
<comment type="caution">
    <text evidence="11">The sequence shown here is derived from an EMBL/GenBank/DDBJ whole genome shotgun (WGS) entry which is preliminary data.</text>
</comment>
<dbReference type="InterPro" id="IPR036097">
    <property type="entry name" value="HisK_dim/P_sf"/>
</dbReference>
<protein>
    <recommendedName>
        <fullName evidence="3">histidine kinase</fullName>
        <ecNumber evidence="3">2.7.13.3</ecNumber>
    </recommendedName>
</protein>
<evidence type="ECO:0000256" key="5">
    <source>
        <dbReference type="ARBA" id="ARBA00022679"/>
    </source>
</evidence>
<dbReference type="CDD" id="cd06225">
    <property type="entry name" value="HAMP"/>
    <property type="match status" value="1"/>
</dbReference>
<dbReference type="InterPro" id="IPR003594">
    <property type="entry name" value="HATPase_dom"/>
</dbReference>
<comment type="subcellular location">
    <subcellularLocation>
        <location evidence="2">Membrane</location>
        <topology evidence="2">Multi-pass membrane protein</topology>
    </subcellularLocation>
</comment>
<keyword evidence="4" id="KW-0597">Phosphoprotein</keyword>
<evidence type="ECO:0000256" key="9">
    <source>
        <dbReference type="ARBA" id="ARBA00023012"/>
    </source>
</evidence>